<organism evidence="2 3">
    <name type="scientific">Ceratopteris richardii</name>
    <name type="common">Triangle waterfern</name>
    <dbReference type="NCBI Taxonomy" id="49495"/>
    <lineage>
        <taxon>Eukaryota</taxon>
        <taxon>Viridiplantae</taxon>
        <taxon>Streptophyta</taxon>
        <taxon>Embryophyta</taxon>
        <taxon>Tracheophyta</taxon>
        <taxon>Polypodiopsida</taxon>
        <taxon>Polypodiidae</taxon>
        <taxon>Polypodiales</taxon>
        <taxon>Pteridineae</taxon>
        <taxon>Pteridaceae</taxon>
        <taxon>Parkerioideae</taxon>
        <taxon>Ceratopteris</taxon>
    </lineage>
</organism>
<dbReference type="Proteomes" id="UP000825935">
    <property type="component" value="Chromosome 15"/>
</dbReference>
<name>A0A8T2T880_CERRI</name>
<proteinExistence type="predicted"/>
<evidence type="ECO:0000313" key="2">
    <source>
        <dbReference type="EMBL" id="KAH7404998.1"/>
    </source>
</evidence>
<accession>A0A8T2T880</accession>
<gene>
    <name evidence="2" type="ORF">KP509_15G053000</name>
</gene>
<feature type="chain" id="PRO_5035786988" description="Secreted protein" evidence="1">
    <location>
        <begin position="28"/>
        <end position="80"/>
    </location>
</feature>
<comment type="caution">
    <text evidence="2">The sequence shown here is derived from an EMBL/GenBank/DDBJ whole genome shotgun (WGS) entry which is preliminary data.</text>
</comment>
<sequence>MSWFNFLCRHYLVLVGCSACTIIGCSAFSCAGEHHIGFRMTSQSTGNNITNQMPNGEVLEHVKRQTEKSWSEGSVSRYFH</sequence>
<dbReference type="AlphaFoldDB" id="A0A8T2T880"/>
<feature type="signal peptide" evidence="1">
    <location>
        <begin position="1"/>
        <end position="27"/>
    </location>
</feature>
<dbReference type="EMBL" id="CM035420">
    <property type="protein sequence ID" value="KAH7404998.1"/>
    <property type="molecule type" value="Genomic_DNA"/>
</dbReference>
<evidence type="ECO:0000256" key="1">
    <source>
        <dbReference type="SAM" id="SignalP"/>
    </source>
</evidence>
<keyword evidence="3" id="KW-1185">Reference proteome</keyword>
<protein>
    <recommendedName>
        <fullName evidence="4">Secreted protein</fullName>
    </recommendedName>
</protein>
<evidence type="ECO:0008006" key="4">
    <source>
        <dbReference type="Google" id="ProtNLM"/>
    </source>
</evidence>
<evidence type="ECO:0000313" key="3">
    <source>
        <dbReference type="Proteomes" id="UP000825935"/>
    </source>
</evidence>
<keyword evidence="1" id="KW-0732">Signal</keyword>
<reference evidence="2" key="1">
    <citation type="submission" date="2021-08" db="EMBL/GenBank/DDBJ databases">
        <title>WGS assembly of Ceratopteris richardii.</title>
        <authorList>
            <person name="Marchant D.B."/>
            <person name="Chen G."/>
            <person name="Jenkins J."/>
            <person name="Shu S."/>
            <person name="Leebens-Mack J."/>
            <person name="Grimwood J."/>
            <person name="Schmutz J."/>
            <person name="Soltis P."/>
            <person name="Soltis D."/>
            <person name="Chen Z.-H."/>
        </authorList>
    </citation>
    <scope>NUCLEOTIDE SEQUENCE</scope>
    <source>
        <strain evidence="2">Whitten #5841</strain>
        <tissue evidence="2">Leaf</tissue>
    </source>
</reference>